<feature type="transmembrane region" description="Helical" evidence="1">
    <location>
        <begin position="30"/>
        <end position="49"/>
    </location>
</feature>
<dbReference type="WBParaSite" id="PEQ_0000651801-mRNA-1">
    <property type="protein sequence ID" value="PEQ_0000651801-mRNA-1"/>
    <property type="gene ID" value="PEQ_0000651801"/>
</dbReference>
<evidence type="ECO:0000256" key="1">
    <source>
        <dbReference type="SAM" id="Phobius"/>
    </source>
</evidence>
<protein>
    <submittedName>
        <fullName evidence="3">Transmembrane protein</fullName>
    </submittedName>
</protein>
<dbReference type="InterPro" id="IPR038050">
    <property type="entry name" value="Neuro_actylchol_rec"/>
</dbReference>
<evidence type="ECO:0000313" key="3">
    <source>
        <dbReference type="WBParaSite" id="PEQ_0000651801-mRNA-1"/>
    </source>
</evidence>
<proteinExistence type="predicted"/>
<keyword evidence="1" id="KW-1133">Transmembrane helix</keyword>
<accession>A0A914RNW9</accession>
<sequence>MRHEQLYPGCCGQEFYIDISFDILLRRKTLFYTVNLVIPCMLIGMYFGLTDSFKRANEAHCTSRHGVEDNNISYSEGYNTP</sequence>
<dbReference type="AlphaFoldDB" id="A0A914RNW9"/>
<evidence type="ECO:0000313" key="2">
    <source>
        <dbReference type="Proteomes" id="UP000887564"/>
    </source>
</evidence>
<keyword evidence="2" id="KW-1185">Reference proteome</keyword>
<keyword evidence="1" id="KW-0472">Membrane</keyword>
<reference evidence="3" key="1">
    <citation type="submission" date="2022-11" db="UniProtKB">
        <authorList>
            <consortium name="WormBaseParasite"/>
        </authorList>
    </citation>
    <scope>IDENTIFICATION</scope>
</reference>
<dbReference type="Gene3D" id="1.20.58.390">
    <property type="entry name" value="Neurotransmitter-gated ion-channel transmembrane domain"/>
    <property type="match status" value="1"/>
</dbReference>
<name>A0A914RNW9_PAREQ</name>
<organism evidence="2 3">
    <name type="scientific">Parascaris equorum</name>
    <name type="common">Equine roundworm</name>
    <dbReference type="NCBI Taxonomy" id="6256"/>
    <lineage>
        <taxon>Eukaryota</taxon>
        <taxon>Metazoa</taxon>
        <taxon>Ecdysozoa</taxon>
        <taxon>Nematoda</taxon>
        <taxon>Chromadorea</taxon>
        <taxon>Rhabditida</taxon>
        <taxon>Spirurina</taxon>
        <taxon>Ascaridomorpha</taxon>
        <taxon>Ascaridoidea</taxon>
        <taxon>Ascarididae</taxon>
        <taxon>Parascaris</taxon>
    </lineage>
</organism>
<dbReference type="Proteomes" id="UP000887564">
    <property type="component" value="Unplaced"/>
</dbReference>
<keyword evidence="1" id="KW-0812">Transmembrane</keyword>